<proteinExistence type="predicted"/>
<organism evidence="1 2">
    <name type="scientific">Streptomyces caniferus</name>
    <dbReference type="NCBI Taxonomy" id="285557"/>
    <lineage>
        <taxon>Bacteria</taxon>
        <taxon>Bacillati</taxon>
        <taxon>Actinomycetota</taxon>
        <taxon>Actinomycetes</taxon>
        <taxon>Kitasatosporales</taxon>
        <taxon>Streptomycetaceae</taxon>
        <taxon>Streptomyces</taxon>
    </lineage>
</organism>
<dbReference type="AlphaFoldDB" id="A0A640RX60"/>
<name>A0A640RX60_9ACTN</name>
<sequence length="146" mass="16173">MLSAQAEQAEQRCFSCTTAQAGELQRRTITLTPAESAMAWLHSRLARVSFADVPMTGLLLRCPDEERGPDAFDSMVDTELARQGMPVLGRLPQPPRRSPHRTVRDHLPAEQRAFVIEQGAQVRRGLGPARADATVFLTALREYSGF</sequence>
<protein>
    <submittedName>
        <fullName evidence="1">Uncharacterized protein</fullName>
    </submittedName>
</protein>
<evidence type="ECO:0000313" key="1">
    <source>
        <dbReference type="EMBL" id="GFE03793.1"/>
    </source>
</evidence>
<gene>
    <name evidence="1" type="ORF">Scani_00610</name>
</gene>
<evidence type="ECO:0000313" key="2">
    <source>
        <dbReference type="Proteomes" id="UP000435837"/>
    </source>
</evidence>
<reference evidence="1 2" key="1">
    <citation type="submission" date="2019-12" db="EMBL/GenBank/DDBJ databases">
        <title>Whole genome shotgun sequence of Streptomyces caniferus NBRC 15389.</title>
        <authorList>
            <person name="Ichikawa N."/>
            <person name="Kimura A."/>
            <person name="Kitahashi Y."/>
            <person name="Komaki H."/>
            <person name="Tamura T."/>
        </authorList>
    </citation>
    <scope>NUCLEOTIDE SEQUENCE [LARGE SCALE GENOMIC DNA]</scope>
    <source>
        <strain evidence="1 2">NBRC 15389</strain>
    </source>
</reference>
<dbReference type="EMBL" id="BLIN01000001">
    <property type="protein sequence ID" value="GFE03793.1"/>
    <property type="molecule type" value="Genomic_DNA"/>
</dbReference>
<accession>A0A640RX60</accession>
<comment type="caution">
    <text evidence="1">The sequence shown here is derived from an EMBL/GenBank/DDBJ whole genome shotgun (WGS) entry which is preliminary data.</text>
</comment>
<dbReference type="Proteomes" id="UP000435837">
    <property type="component" value="Unassembled WGS sequence"/>
</dbReference>